<dbReference type="Proteomes" id="UP000241229">
    <property type="component" value="Unassembled WGS sequence"/>
</dbReference>
<organism evidence="1 2">
    <name type="scientific">Kumtagia ephedrae</name>
    <dbReference type="NCBI Taxonomy" id="2116701"/>
    <lineage>
        <taxon>Bacteria</taxon>
        <taxon>Pseudomonadati</taxon>
        <taxon>Pseudomonadota</taxon>
        <taxon>Alphaproteobacteria</taxon>
        <taxon>Hyphomicrobiales</taxon>
        <taxon>Phyllobacteriaceae</taxon>
        <taxon>Kumtagia</taxon>
    </lineage>
</organism>
<name>A0A2P7SQJ9_9HYPH</name>
<protein>
    <submittedName>
        <fullName evidence="1">Uncharacterized protein</fullName>
    </submittedName>
</protein>
<gene>
    <name evidence="1" type="ORF">C7I84_03695</name>
</gene>
<dbReference type="EMBL" id="PXYK01000003">
    <property type="protein sequence ID" value="PSJ64766.1"/>
    <property type="molecule type" value="Genomic_DNA"/>
</dbReference>
<sequence>MDSLQIQDAFAPYYAGGKQAKTQAVRKQADAVPGEKTAISSADVKARLEACRERLARAIAAEKKGR</sequence>
<dbReference type="OrthoDB" id="8085909at2"/>
<reference evidence="1 2" key="1">
    <citation type="submission" date="2018-03" db="EMBL/GenBank/DDBJ databases">
        <title>The draft genome of Mesorhizobium sp. 6GN-30.</title>
        <authorList>
            <person name="Liu L."/>
            <person name="Li L."/>
            <person name="Wang T."/>
            <person name="Zhang X."/>
            <person name="Liang L."/>
        </authorList>
    </citation>
    <scope>NUCLEOTIDE SEQUENCE [LARGE SCALE GENOMIC DNA]</scope>
    <source>
        <strain evidence="1 2">6GN30</strain>
    </source>
</reference>
<keyword evidence="2" id="KW-1185">Reference proteome</keyword>
<comment type="caution">
    <text evidence="1">The sequence shown here is derived from an EMBL/GenBank/DDBJ whole genome shotgun (WGS) entry which is preliminary data.</text>
</comment>
<proteinExistence type="predicted"/>
<accession>A0A2P7SQJ9</accession>
<evidence type="ECO:0000313" key="2">
    <source>
        <dbReference type="Proteomes" id="UP000241229"/>
    </source>
</evidence>
<dbReference type="AlphaFoldDB" id="A0A2P7SQJ9"/>
<evidence type="ECO:0000313" key="1">
    <source>
        <dbReference type="EMBL" id="PSJ64766.1"/>
    </source>
</evidence>
<dbReference type="RefSeq" id="WP_106770810.1">
    <property type="nucleotide sequence ID" value="NZ_PXYK01000003.1"/>
</dbReference>